<feature type="transmembrane region" description="Helical" evidence="6">
    <location>
        <begin position="32"/>
        <end position="54"/>
    </location>
</feature>
<reference evidence="7 8" key="1">
    <citation type="submission" date="2019-03" db="EMBL/GenBank/DDBJ databases">
        <title>Genomic Encyclopedia of Type Strains, Phase IV (KMG-IV): sequencing the most valuable type-strain genomes for metagenomic binning, comparative biology and taxonomic classification.</title>
        <authorList>
            <person name="Goeker M."/>
        </authorList>
    </citation>
    <scope>NUCLEOTIDE SEQUENCE [LARGE SCALE GENOMIC DNA]</scope>
    <source>
        <strain evidence="7 8">DSM 26752</strain>
    </source>
</reference>
<feature type="transmembrane region" description="Helical" evidence="6">
    <location>
        <begin position="315"/>
        <end position="336"/>
    </location>
</feature>
<dbReference type="GO" id="GO:0005886">
    <property type="term" value="C:plasma membrane"/>
    <property type="evidence" value="ECO:0007669"/>
    <property type="project" value="UniProtKB-SubCell"/>
</dbReference>
<dbReference type="PANTHER" id="PTHR43823:SF3">
    <property type="entry name" value="MULTIDRUG EXPORT PROTEIN MEPA"/>
    <property type="match status" value="1"/>
</dbReference>
<dbReference type="EMBL" id="SMAE01000010">
    <property type="protein sequence ID" value="TCS87581.1"/>
    <property type="molecule type" value="Genomic_DNA"/>
</dbReference>
<keyword evidence="4 6" id="KW-1133">Transmembrane helix</keyword>
<evidence type="ECO:0000256" key="5">
    <source>
        <dbReference type="ARBA" id="ARBA00023136"/>
    </source>
</evidence>
<sequence length="370" mass="41017">MIPLIILIYTFRDSILSMLGASENILPYAHEYLSIIIFGSIFICMTTVMGYIMMSLGNRKVTLASTSLGAILNAIIDYILVIKLSYGVKGAAIATVVSQFIGFLYAYYKFRGVKKKLNLSLGFKLKREMTAGIIAVGFSAFIVEAEDGILLAILNNLLLNHVGDTGVIILGVVSKLSMFLFITMLGISSAMQPIAAYNLGAKNYKRLKKVVKETIIFAFISSAILWLCGMIFTEQAISLFVKEPELILASAKAFRVMIAVFPILSIYYVSIYYYQSIGKAKSSFVLSIFRQIIVLLPVSLILVKGINMGALGVWLSYPIADFTSGVCSIFLTRKVFKKLDHKIKEKELKSLEKSYSMKSYKSKEIGEDTI</sequence>
<dbReference type="InterPro" id="IPR051327">
    <property type="entry name" value="MATE_MepA_subfamily"/>
</dbReference>
<keyword evidence="2" id="KW-1003">Cell membrane</keyword>
<feature type="transmembrane region" description="Helical" evidence="6">
    <location>
        <begin position="253"/>
        <end position="272"/>
    </location>
</feature>
<feature type="transmembrane region" description="Helical" evidence="6">
    <location>
        <begin position="284"/>
        <end position="303"/>
    </location>
</feature>
<dbReference type="PANTHER" id="PTHR43823">
    <property type="entry name" value="SPORULATION PROTEIN YKVU"/>
    <property type="match status" value="1"/>
</dbReference>
<accession>A0A4R3KSW9</accession>
<evidence type="ECO:0000313" key="7">
    <source>
        <dbReference type="EMBL" id="TCS87581.1"/>
    </source>
</evidence>
<gene>
    <name evidence="7" type="ORF">EDD65_11015</name>
</gene>
<comment type="caution">
    <text evidence="7">The sequence shown here is derived from an EMBL/GenBank/DDBJ whole genome shotgun (WGS) entry which is preliminary data.</text>
</comment>
<dbReference type="GO" id="GO:0015297">
    <property type="term" value="F:antiporter activity"/>
    <property type="evidence" value="ECO:0007669"/>
    <property type="project" value="InterPro"/>
</dbReference>
<keyword evidence="5 6" id="KW-0472">Membrane</keyword>
<dbReference type="AlphaFoldDB" id="A0A4R3KSW9"/>
<evidence type="ECO:0000256" key="3">
    <source>
        <dbReference type="ARBA" id="ARBA00022692"/>
    </source>
</evidence>
<dbReference type="Pfam" id="PF01554">
    <property type="entry name" value="MatE"/>
    <property type="match status" value="2"/>
</dbReference>
<protein>
    <submittedName>
        <fullName evidence="7">Putative MATE family efflux protein</fullName>
    </submittedName>
</protein>
<evidence type="ECO:0000256" key="2">
    <source>
        <dbReference type="ARBA" id="ARBA00022475"/>
    </source>
</evidence>
<evidence type="ECO:0000313" key="8">
    <source>
        <dbReference type="Proteomes" id="UP000294567"/>
    </source>
</evidence>
<keyword evidence="8" id="KW-1185">Reference proteome</keyword>
<name>A0A4R3KSW9_9FIRM</name>
<evidence type="ECO:0000256" key="6">
    <source>
        <dbReference type="SAM" id="Phobius"/>
    </source>
</evidence>
<proteinExistence type="predicted"/>
<organism evidence="7 8">
    <name type="scientific">Keratinibaculum paraultunense</name>
    <dbReference type="NCBI Taxonomy" id="1278232"/>
    <lineage>
        <taxon>Bacteria</taxon>
        <taxon>Bacillati</taxon>
        <taxon>Bacillota</taxon>
        <taxon>Tissierellia</taxon>
        <taxon>Tissierellales</taxon>
        <taxon>Tepidimicrobiaceae</taxon>
        <taxon>Keratinibaculum</taxon>
    </lineage>
</organism>
<feature type="transmembrane region" description="Helical" evidence="6">
    <location>
        <begin position="61"/>
        <end position="80"/>
    </location>
</feature>
<feature type="transmembrane region" description="Helical" evidence="6">
    <location>
        <begin position="86"/>
        <end position="108"/>
    </location>
</feature>
<dbReference type="InterPro" id="IPR002528">
    <property type="entry name" value="MATE_fam"/>
</dbReference>
<dbReference type="GO" id="GO:0042910">
    <property type="term" value="F:xenobiotic transmembrane transporter activity"/>
    <property type="evidence" value="ECO:0007669"/>
    <property type="project" value="InterPro"/>
</dbReference>
<feature type="transmembrane region" description="Helical" evidence="6">
    <location>
        <begin position="129"/>
        <end position="154"/>
    </location>
</feature>
<feature type="transmembrane region" description="Helical" evidence="6">
    <location>
        <begin position="215"/>
        <end position="233"/>
    </location>
</feature>
<feature type="transmembrane region" description="Helical" evidence="6">
    <location>
        <begin position="166"/>
        <end position="187"/>
    </location>
</feature>
<evidence type="ECO:0000256" key="1">
    <source>
        <dbReference type="ARBA" id="ARBA00004651"/>
    </source>
</evidence>
<evidence type="ECO:0000256" key="4">
    <source>
        <dbReference type="ARBA" id="ARBA00022989"/>
    </source>
</evidence>
<comment type="subcellular location">
    <subcellularLocation>
        <location evidence="1">Cell membrane</location>
        <topology evidence="1">Multi-pass membrane protein</topology>
    </subcellularLocation>
</comment>
<dbReference type="Proteomes" id="UP000294567">
    <property type="component" value="Unassembled WGS sequence"/>
</dbReference>
<keyword evidence="3 6" id="KW-0812">Transmembrane</keyword>